<organism evidence="1">
    <name type="scientific">viral metagenome</name>
    <dbReference type="NCBI Taxonomy" id="1070528"/>
    <lineage>
        <taxon>unclassified sequences</taxon>
        <taxon>metagenomes</taxon>
        <taxon>organismal metagenomes</taxon>
    </lineage>
</organism>
<name>A0A6C0J357_9ZZZZ</name>
<protein>
    <submittedName>
        <fullName evidence="1">Uncharacterized protein</fullName>
    </submittedName>
</protein>
<dbReference type="AlphaFoldDB" id="A0A6C0J357"/>
<sequence>MQIKDPTLRSCYSHPLLSNVEEDIDDYRDKHGCNITEECFKDMISKYQSEDPEEANLLYDLSFENFLEKEDSPLGRSFVDSTDKFEGCGDCEYPSYDFALKNVGKNSDDMWEAYDKTVHSFGIELCNNITDKEKVLEIGTRIALYQITFDEETSVCLHTIIFVLKTLVPARSNSKYQNSIKRAELWLQEAFLI</sequence>
<proteinExistence type="predicted"/>
<dbReference type="EMBL" id="MN740287">
    <property type="protein sequence ID" value="QHT98093.1"/>
    <property type="molecule type" value="Genomic_DNA"/>
</dbReference>
<accession>A0A6C0J357</accession>
<evidence type="ECO:0000313" key="1">
    <source>
        <dbReference type="EMBL" id="QHT98093.1"/>
    </source>
</evidence>
<reference evidence="1" key="1">
    <citation type="journal article" date="2020" name="Nature">
        <title>Giant virus diversity and host interactions through global metagenomics.</title>
        <authorList>
            <person name="Schulz F."/>
            <person name="Roux S."/>
            <person name="Paez-Espino D."/>
            <person name="Jungbluth S."/>
            <person name="Walsh D.A."/>
            <person name="Denef V.J."/>
            <person name="McMahon K.D."/>
            <person name="Konstantinidis K.T."/>
            <person name="Eloe-Fadrosh E.A."/>
            <person name="Kyrpides N.C."/>
            <person name="Woyke T."/>
        </authorList>
    </citation>
    <scope>NUCLEOTIDE SEQUENCE</scope>
    <source>
        <strain evidence="1">GVMAG-M-3300025626-8</strain>
    </source>
</reference>